<dbReference type="Proteomes" id="UP001227268">
    <property type="component" value="Unassembled WGS sequence"/>
</dbReference>
<protein>
    <submittedName>
        <fullName evidence="1">Uncharacterized protein</fullName>
    </submittedName>
</protein>
<keyword evidence="2" id="KW-1185">Reference proteome</keyword>
<evidence type="ECO:0000313" key="1">
    <source>
        <dbReference type="EMBL" id="KAJ9107360.1"/>
    </source>
</evidence>
<name>A0ACC2W7S3_9TREE</name>
<sequence length="436" mass="47679">MKPLPRLSIIAVSALLCISHAAAAAGHDPNPQAVLDVPAAAAADSQQSDREEHNKLDLERYLFPSEVDALESHEEYELLRLALPLRGAEQTDTEASLLQAAGMPDMRSYISHMAQVGVTSSLCVLGRLTNLGLGVKLLSLDIWHASSTHLDILLPSSLIKHQLLSALPPHYSASAQVIINSFPELYISHAREVAFLANRLDDSETGMDVLMKGRSRSHKGKKGKLPHGGGKKHRKPHPKPTPSPDPPPPPRTPPPPPPGSNRTTPDIYNTTDIHTLFHDAYHPLSVLYDFQDELATTFGHDAVSVFSLGMSAEGREIRGMKIHKKRNETAEAHTQAEGLRGPGQEGSGTQRQVRGKGRTGNKGLVEDEKIKEFYIQGGQHAREATTVLYFAHHLLVAAFIDENKQAIDLLERFQFTLVPTINPDGYVYNPAGAQFD</sequence>
<dbReference type="EMBL" id="JASBWT010000002">
    <property type="protein sequence ID" value="KAJ9107360.1"/>
    <property type="molecule type" value="Genomic_DNA"/>
</dbReference>
<reference evidence="1" key="1">
    <citation type="submission" date="2023-04" db="EMBL/GenBank/DDBJ databases">
        <title>Draft Genome sequencing of Naganishia species isolated from polar environments using Oxford Nanopore Technology.</title>
        <authorList>
            <person name="Leo P."/>
            <person name="Venkateswaran K."/>
        </authorList>
    </citation>
    <scope>NUCLEOTIDE SEQUENCE</scope>
    <source>
        <strain evidence="1">MNA-CCFEE 5423</strain>
    </source>
</reference>
<evidence type="ECO:0000313" key="2">
    <source>
        <dbReference type="Proteomes" id="UP001227268"/>
    </source>
</evidence>
<accession>A0ACC2W7S3</accession>
<organism evidence="1 2">
    <name type="scientific">Naganishia friedmannii</name>
    <dbReference type="NCBI Taxonomy" id="89922"/>
    <lineage>
        <taxon>Eukaryota</taxon>
        <taxon>Fungi</taxon>
        <taxon>Dikarya</taxon>
        <taxon>Basidiomycota</taxon>
        <taxon>Agaricomycotina</taxon>
        <taxon>Tremellomycetes</taxon>
        <taxon>Filobasidiales</taxon>
        <taxon>Filobasidiaceae</taxon>
        <taxon>Naganishia</taxon>
    </lineage>
</organism>
<comment type="caution">
    <text evidence="1">The sequence shown here is derived from an EMBL/GenBank/DDBJ whole genome shotgun (WGS) entry which is preliminary data.</text>
</comment>
<gene>
    <name evidence="1" type="ORF">QFC21_000810</name>
</gene>
<proteinExistence type="predicted"/>